<reference evidence="1" key="1">
    <citation type="submission" date="2017-12" db="EMBL/GenBank/DDBJ databases">
        <title>Gene loss provides genomic basis for host adaptation in cereal stripe rust fungi.</title>
        <authorList>
            <person name="Xia C."/>
        </authorList>
    </citation>
    <scope>NUCLEOTIDE SEQUENCE [LARGE SCALE GENOMIC DNA]</scope>
    <source>
        <strain evidence="1">93-210</strain>
    </source>
</reference>
<dbReference type="EMBL" id="PKSL01000025">
    <property type="protein sequence ID" value="POW13347.1"/>
    <property type="molecule type" value="Genomic_DNA"/>
</dbReference>
<dbReference type="VEuPathDB" id="FungiDB:PSTT_03859"/>
<comment type="caution">
    <text evidence="1">The sequence shown here is derived from an EMBL/GenBank/DDBJ whole genome shotgun (WGS) entry which is preliminary data.</text>
</comment>
<dbReference type="Proteomes" id="UP000239156">
    <property type="component" value="Unassembled WGS sequence"/>
</dbReference>
<evidence type="ECO:0000313" key="2">
    <source>
        <dbReference type="Proteomes" id="UP000239156"/>
    </source>
</evidence>
<name>A0A2S4VV61_9BASI</name>
<gene>
    <name evidence="1" type="ORF">PSTT_03859</name>
</gene>
<dbReference type="AlphaFoldDB" id="A0A2S4VV61"/>
<evidence type="ECO:0000313" key="1">
    <source>
        <dbReference type="EMBL" id="POW13347.1"/>
    </source>
</evidence>
<proteinExistence type="predicted"/>
<dbReference type="VEuPathDB" id="FungiDB:PSHT_01227"/>
<sequence length="192" mass="22203">MLYSRGAVATKRRCDSYFGPSKNPERNYCSSDGVRYSCAVDSCKAKNKLWSSFRFRNCYMIVHGLVTTFRKEEVNPVQFHTLWWTVKVQDYGDRQWYSCGYELDYPMNALKPIDMPSEDQRVNGFAWKKEFSTLPPIRSSAILPLVYLQTFRCAVPAKRCLVQHIFLSPSVTDNRIAHVASTQKCVTCSRCH</sequence>
<organism evidence="1 2">
    <name type="scientific">Puccinia striiformis</name>
    <dbReference type="NCBI Taxonomy" id="27350"/>
    <lineage>
        <taxon>Eukaryota</taxon>
        <taxon>Fungi</taxon>
        <taxon>Dikarya</taxon>
        <taxon>Basidiomycota</taxon>
        <taxon>Pucciniomycotina</taxon>
        <taxon>Pucciniomycetes</taxon>
        <taxon>Pucciniales</taxon>
        <taxon>Pucciniaceae</taxon>
        <taxon>Puccinia</taxon>
    </lineage>
</organism>
<accession>A0A2S4VV61</accession>
<keyword evidence="2" id="KW-1185">Reference proteome</keyword>
<protein>
    <submittedName>
        <fullName evidence="1">Uncharacterized protein</fullName>
    </submittedName>
</protein>